<dbReference type="RefSeq" id="XP_026282537.1">
    <property type="nucleotide sequence ID" value="XM_026426752.2"/>
</dbReference>
<feature type="region of interest" description="Disordered" evidence="1">
    <location>
        <begin position="1"/>
        <end position="39"/>
    </location>
</feature>
<feature type="compositionally biased region" description="Low complexity" evidence="1">
    <location>
        <begin position="79"/>
        <end position="108"/>
    </location>
</feature>
<organism evidence="2 3">
    <name type="scientific">Frankliniella occidentalis</name>
    <name type="common">Western flower thrips</name>
    <name type="synonym">Euthrips occidentalis</name>
    <dbReference type="NCBI Taxonomy" id="133901"/>
    <lineage>
        <taxon>Eukaryota</taxon>
        <taxon>Metazoa</taxon>
        <taxon>Ecdysozoa</taxon>
        <taxon>Arthropoda</taxon>
        <taxon>Hexapoda</taxon>
        <taxon>Insecta</taxon>
        <taxon>Pterygota</taxon>
        <taxon>Neoptera</taxon>
        <taxon>Paraneoptera</taxon>
        <taxon>Thysanoptera</taxon>
        <taxon>Terebrantia</taxon>
        <taxon>Thripoidea</taxon>
        <taxon>Thripidae</taxon>
        <taxon>Frankliniella</taxon>
    </lineage>
</organism>
<sequence>MKEKVQTRRASGGRSRKTSSAPQAEAMNSGANEPKRGVKRKNEFDNLLLENGELNDLGLLGDYCKRVTRSSLREKKTVLPEGAAAASGSAPTSPLASPSSPPATTAEPRTLGKSPGPHQGTSKTSKDDTAAEDSAPERQAMSQDKQVTGYASALSPPHDKRQLQVQPQDFRTPKQTKVLNESMDCAPSPMTPWMSKMQAGALNDSIDCAPSPITPLMPKIPEPVTVSSEVSVEDIVPSPHGMSLPQLTSLTHEIESVLVKEKTLPSKEEPCTSKTVVGKAGLDLDRLIDEIFVRNSSNLGSELNRTDNSLSMDIGSFDITLESPVSGTDTDGLEQVGNKSISSDTVEAGGPDLYSMPTDTDSSAIPENQPQASCPVSKEDKAVLNSETASCAGSRPKQKSPAGAQMEHPTDTLSLEQVKISQTPVQSILKVHQTITQGLSALCVKSTEESNSLPQPMESASALNSEEPFTEELRLSDSQYMAIDEKCSLIKDDLQAPPPSHITAHPKPLRESDTGIKFSAQGISSLPSLGFSVPPAPRMDWIAKTLDSRQRLRMLTQEVSRLNAMVLRARRTLWPRQKPNLTFQGNQITQTLPERQVPQMRLPDLSKEPDWNIC</sequence>
<evidence type="ECO:0000313" key="3">
    <source>
        <dbReference type="RefSeq" id="XP_026282537.1"/>
    </source>
</evidence>
<name>A0A6J1SNP5_FRAOC</name>
<feature type="compositionally biased region" description="Polar residues" evidence="1">
    <location>
        <begin position="357"/>
        <end position="374"/>
    </location>
</feature>
<dbReference type="AlphaFoldDB" id="A0A6J1SNP5"/>
<evidence type="ECO:0000256" key="1">
    <source>
        <dbReference type="SAM" id="MobiDB-lite"/>
    </source>
</evidence>
<feature type="region of interest" description="Disordered" evidence="1">
    <location>
        <begin position="594"/>
        <end position="614"/>
    </location>
</feature>
<protein>
    <submittedName>
        <fullName evidence="3">Uncharacterized protein LOC113209315</fullName>
    </submittedName>
</protein>
<feature type="region of interest" description="Disordered" evidence="1">
    <location>
        <begin position="322"/>
        <end position="409"/>
    </location>
</feature>
<accession>A0A6J1SNP5</accession>
<feature type="region of interest" description="Disordered" evidence="1">
    <location>
        <begin position="71"/>
        <end position="189"/>
    </location>
</feature>
<evidence type="ECO:0000313" key="2">
    <source>
        <dbReference type="Proteomes" id="UP000504606"/>
    </source>
</evidence>
<keyword evidence="2" id="KW-1185">Reference proteome</keyword>
<feature type="compositionally biased region" description="Polar residues" evidence="1">
    <location>
        <begin position="163"/>
        <end position="179"/>
    </location>
</feature>
<dbReference type="Proteomes" id="UP000504606">
    <property type="component" value="Unplaced"/>
</dbReference>
<proteinExistence type="predicted"/>
<reference evidence="3" key="1">
    <citation type="submission" date="2025-08" db="UniProtKB">
        <authorList>
            <consortium name="RefSeq"/>
        </authorList>
    </citation>
    <scope>IDENTIFICATION</scope>
    <source>
        <tissue evidence="3">Whole organism</tissue>
    </source>
</reference>
<gene>
    <name evidence="3" type="primary">LOC113209315</name>
</gene>
<dbReference type="KEGG" id="foc:113209315"/>
<dbReference type="OrthoDB" id="10678608at2759"/>
<dbReference type="GeneID" id="113209315"/>
<feature type="compositionally biased region" description="Basic and acidic residues" evidence="1">
    <location>
        <begin position="604"/>
        <end position="614"/>
    </location>
</feature>